<reference evidence="1 2" key="1">
    <citation type="submission" date="2013-11" db="EMBL/GenBank/DDBJ databases">
        <title>Single cell genomics of uncultured Tannerella BU063 (oral taxon 286).</title>
        <authorList>
            <person name="Beall C.J."/>
            <person name="Campbell A.G."/>
            <person name="Griffen A.L."/>
            <person name="Podar M."/>
            <person name="Leys E.J."/>
        </authorList>
    </citation>
    <scope>NUCLEOTIDE SEQUENCE [LARGE SCALE GENOMIC DNA]</scope>
    <source>
        <strain evidence="1">Cell 8/11</strain>
    </source>
</reference>
<sequence>MLELIFIFNALKIQISLLTPTSFYPFSYVELTFIEDNRPQSSTKKICMSHLYFLIFGANKKVILKGERGAISDEDNKI</sequence>
<dbReference type="EMBL" id="AYYF01001582">
    <property type="protein sequence ID" value="ETK11287.1"/>
    <property type="molecule type" value="Genomic_DNA"/>
</dbReference>
<organism evidence="1 2">
    <name type="scientific">Tannerella sp. oral taxon BU063 isolate Cell 8/11</name>
    <dbReference type="NCBI Taxonomy" id="1411915"/>
    <lineage>
        <taxon>Bacteria</taxon>
        <taxon>Pseudomonadati</taxon>
        <taxon>Bacteroidota</taxon>
        <taxon>Bacteroidia</taxon>
        <taxon>Bacteroidales</taxon>
        <taxon>Tannerellaceae</taxon>
        <taxon>Tannerella</taxon>
    </lineage>
</organism>
<name>W2CY08_9BACT</name>
<dbReference type="AlphaFoldDB" id="W2CY08"/>
<gene>
    <name evidence="1" type="ORF">T235_16215</name>
</gene>
<proteinExistence type="predicted"/>
<dbReference type="Proteomes" id="UP000034980">
    <property type="component" value="Unassembled WGS sequence"/>
</dbReference>
<accession>W2CY08</accession>
<evidence type="ECO:0000313" key="2">
    <source>
        <dbReference type="Proteomes" id="UP000034980"/>
    </source>
</evidence>
<dbReference type="PATRIC" id="fig|1411915.3.peg.1955"/>
<comment type="caution">
    <text evidence="1">The sequence shown here is derived from an EMBL/GenBank/DDBJ whole genome shotgun (WGS) entry which is preliminary data.</text>
</comment>
<protein>
    <submittedName>
        <fullName evidence="1">Uncharacterized protein</fullName>
    </submittedName>
</protein>
<evidence type="ECO:0000313" key="1">
    <source>
        <dbReference type="EMBL" id="ETK11287.1"/>
    </source>
</evidence>